<accession>A0A161YCP5</accession>
<dbReference type="InterPro" id="IPR016032">
    <property type="entry name" value="Sig_transdc_resp-reg_C-effctor"/>
</dbReference>
<evidence type="ECO:0000256" key="3">
    <source>
        <dbReference type="ARBA" id="ARBA00023163"/>
    </source>
</evidence>
<evidence type="ECO:0000259" key="5">
    <source>
        <dbReference type="PROSITE" id="PS50043"/>
    </source>
</evidence>
<dbReference type="PROSITE" id="PS50043">
    <property type="entry name" value="HTH_LUXR_2"/>
    <property type="match status" value="1"/>
</dbReference>
<evidence type="ECO:0000313" key="6">
    <source>
        <dbReference type="EMBL" id="KZM33378.1"/>
    </source>
</evidence>
<dbReference type="CDD" id="cd06170">
    <property type="entry name" value="LuxR_C_like"/>
    <property type="match status" value="1"/>
</dbReference>
<dbReference type="Pfam" id="PF00196">
    <property type="entry name" value="GerE"/>
    <property type="match status" value="1"/>
</dbReference>
<reference evidence="6 8" key="1">
    <citation type="submission" date="2016-01" db="EMBL/GenBank/DDBJ databases">
        <title>Genome sequence of Oerskovia enterophila VJag, an agar and cellulose degrading bacterium.</title>
        <authorList>
            <person name="Poehlein A."/>
            <person name="Jag V."/>
            <person name="Bengelsdorf F."/>
            <person name="Duerre P."/>
            <person name="Daniel R."/>
        </authorList>
    </citation>
    <scope>NUCLEOTIDE SEQUENCE [LARGE SCALE GENOMIC DNA]</scope>
    <source>
        <strain evidence="6 8">VJag</strain>
    </source>
</reference>
<dbReference type="EMBL" id="MAQA01000033">
    <property type="protein sequence ID" value="OCI30551.1"/>
    <property type="molecule type" value="Genomic_DNA"/>
</dbReference>
<dbReference type="Gene3D" id="1.25.40.10">
    <property type="entry name" value="Tetratricopeptide repeat domain"/>
    <property type="match status" value="1"/>
</dbReference>
<evidence type="ECO:0000256" key="4">
    <source>
        <dbReference type="SAM" id="MobiDB-lite"/>
    </source>
</evidence>
<evidence type="ECO:0000313" key="9">
    <source>
        <dbReference type="Proteomes" id="UP000093412"/>
    </source>
</evidence>
<dbReference type="GO" id="GO:0006355">
    <property type="term" value="P:regulation of DNA-templated transcription"/>
    <property type="evidence" value="ECO:0007669"/>
    <property type="project" value="InterPro"/>
</dbReference>
<keyword evidence="3" id="KW-0804">Transcription</keyword>
<feature type="region of interest" description="Disordered" evidence="4">
    <location>
        <begin position="1"/>
        <end position="29"/>
    </location>
</feature>
<dbReference type="AlphaFoldDB" id="A0A161YCP5"/>
<dbReference type="SMART" id="SM00421">
    <property type="entry name" value="HTH_LUXR"/>
    <property type="match status" value="1"/>
</dbReference>
<keyword evidence="2" id="KW-0238">DNA-binding</keyword>
<dbReference type="Gene3D" id="1.10.10.10">
    <property type="entry name" value="Winged helix-like DNA-binding domain superfamily/Winged helix DNA-binding domain"/>
    <property type="match status" value="1"/>
</dbReference>
<sequence length="1009" mass="106062">MPASQQDFLTSEQGRTSRAATEHRPERLSSRRAEIDLALAAVADGRGAFVWSGEPGMGASTTLELVHEALHEAPGPHPPLVLRVAQSVGPQRSGGAVRSIVSQLAQATGHDVPDRLVRPLDVADPEYGYLPEVGAVALAEYLEEAVPDRTVVLLADDLHLVDEISRAVIVGLVAQRRASLVLLATSVPGGFERPLPYPVEVRELAPLGPAEALHLLLVEERLSVAPHVAARLSRHLAGNAAAISQTARTLSAEQLAGTAILPDPLPPVPAVRRLLGDRLAELAPEELRALLVAAVAVVERTDILLAASGLSIEEVLDGPLSGHLSLVSGRFAFTDPRVRSLVHGEARLADKTAAHLRLATVHTAVDEQDIATWHTALATLAGDAALVPGLVSLAQRLLDRGDVVWAHEVAREAASQATGHERGEAYVLAGTAALQSGHVHDAADWLRRAARCDGTVSAARILGPLVVALTHVQGQVPDDVIAPYLALADTDDACTCCVDRDGNPREAAGSCEIGDVVRGLTSAATLHAERGDGVAAAQAFDAAKRLARRCTQGVGGLDITRAWLANYGVGERGEGPCAPGSGLTAEQEAYSQVSRAFSLADEDALDVAGQALASAVANLAPVHSGGRWFDTPSGAVTPYVEAHLRLAQVLVHFWSGNITKARRELEEAAFRLPVGLPFAGTGVAVARRLDMAVHGSVGTLATALEETCSCPTSRPVRLGLLVDRAIGASFARHHTQAATLLELAAETDRRDCAHMLHLPGMDDVEAWVLAGRPDAAERALARRRVEAKDLSPANRVATLARAEIALARSEDAVVLRDAVASAGRGIASPFEHGRTELCLGRALTRWGDLPAAHEHLLSAVELLTQSGARAWARQAQEELGRVLALLDDGLATPDARVAAAPPGGPGAPGGAGTGTGATSSGLGRPRLAARESDVSDDALDELRGRWSDELTERELDVALLVVQGGSNREAADQLYLSVRTVEVHLGRVFRKLGVRSRVELAVLAHRVGR</sequence>
<dbReference type="Proteomes" id="UP000093412">
    <property type="component" value="Unassembled WGS sequence"/>
</dbReference>
<comment type="caution">
    <text evidence="6">The sequence shown here is derived from an EMBL/GenBank/DDBJ whole genome shotgun (WGS) entry which is preliminary data.</text>
</comment>
<dbReference type="PANTHER" id="PTHR43214:SF41">
    <property type="entry name" value="NITRATE_NITRITE RESPONSE REGULATOR PROTEIN NARP"/>
    <property type="match status" value="1"/>
</dbReference>
<keyword evidence="9" id="KW-1185">Reference proteome</keyword>
<dbReference type="OrthoDB" id="3197423at2"/>
<dbReference type="InterPro" id="IPR011990">
    <property type="entry name" value="TPR-like_helical_dom_sf"/>
</dbReference>
<dbReference type="InterPro" id="IPR027417">
    <property type="entry name" value="P-loop_NTPase"/>
</dbReference>
<dbReference type="PRINTS" id="PR00038">
    <property type="entry name" value="HTHLUXR"/>
</dbReference>
<gene>
    <name evidence="6" type="primary">liaR_11</name>
    <name evidence="7" type="synonym">liaR_6</name>
    <name evidence="7" type="ORF">OERS_27140</name>
    <name evidence="6" type="ORF">OJAG_36960</name>
</gene>
<feature type="domain" description="HTH luxR-type" evidence="5">
    <location>
        <begin position="943"/>
        <end position="1008"/>
    </location>
</feature>
<feature type="compositionally biased region" description="Gly residues" evidence="4">
    <location>
        <begin position="906"/>
        <end position="915"/>
    </location>
</feature>
<dbReference type="GO" id="GO:0003677">
    <property type="term" value="F:DNA binding"/>
    <property type="evidence" value="ECO:0007669"/>
    <property type="project" value="UniProtKB-KW"/>
</dbReference>
<dbReference type="Proteomes" id="UP000076447">
    <property type="component" value="Unassembled WGS sequence"/>
</dbReference>
<dbReference type="SUPFAM" id="SSF52540">
    <property type="entry name" value="P-loop containing nucleoside triphosphate hydrolases"/>
    <property type="match status" value="1"/>
</dbReference>
<feature type="compositionally biased region" description="Basic and acidic residues" evidence="4">
    <location>
        <begin position="20"/>
        <end position="29"/>
    </location>
</feature>
<dbReference type="PANTHER" id="PTHR43214">
    <property type="entry name" value="TWO-COMPONENT RESPONSE REGULATOR"/>
    <property type="match status" value="1"/>
</dbReference>
<organism evidence="6 8">
    <name type="scientific">Oerskovia enterophila</name>
    <dbReference type="NCBI Taxonomy" id="43678"/>
    <lineage>
        <taxon>Bacteria</taxon>
        <taxon>Bacillati</taxon>
        <taxon>Actinomycetota</taxon>
        <taxon>Actinomycetes</taxon>
        <taxon>Micrococcales</taxon>
        <taxon>Cellulomonadaceae</taxon>
        <taxon>Oerskovia</taxon>
    </lineage>
</organism>
<dbReference type="InterPro" id="IPR036388">
    <property type="entry name" value="WH-like_DNA-bd_sf"/>
</dbReference>
<dbReference type="SUPFAM" id="SSF46894">
    <property type="entry name" value="C-terminal effector domain of the bipartite response regulators"/>
    <property type="match status" value="1"/>
</dbReference>
<evidence type="ECO:0000256" key="1">
    <source>
        <dbReference type="ARBA" id="ARBA00023015"/>
    </source>
</evidence>
<keyword evidence="1" id="KW-0805">Transcription regulation</keyword>
<feature type="compositionally biased region" description="Polar residues" evidence="4">
    <location>
        <begin position="1"/>
        <end position="19"/>
    </location>
</feature>
<evidence type="ECO:0000256" key="2">
    <source>
        <dbReference type="ARBA" id="ARBA00023125"/>
    </source>
</evidence>
<feature type="region of interest" description="Disordered" evidence="4">
    <location>
        <begin position="895"/>
        <end position="925"/>
    </location>
</feature>
<proteinExistence type="predicted"/>
<dbReference type="InterPro" id="IPR000792">
    <property type="entry name" value="Tscrpt_reg_LuxR_C"/>
</dbReference>
<dbReference type="RefSeq" id="WP_139107839.1">
    <property type="nucleotide sequence ID" value="NZ_LRIE01000085.1"/>
</dbReference>
<protein>
    <submittedName>
        <fullName evidence="6">Transcriptional regulatory protein LiaR</fullName>
    </submittedName>
</protein>
<dbReference type="STRING" id="43678.OJAG_36960"/>
<name>A0A161YCP5_9CELL</name>
<dbReference type="PATRIC" id="fig|43678.3.peg.3862"/>
<dbReference type="EMBL" id="LRIE01000085">
    <property type="protein sequence ID" value="KZM33378.1"/>
    <property type="molecule type" value="Genomic_DNA"/>
</dbReference>
<evidence type="ECO:0000313" key="7">
    <source>
        <dbReference type="EMBL" id="OCI30551.1"/>
    </source>
</evidence>
<dbReference type="InterPro" id="IPR039420">
    <property type="entry name" value="WalR-like"/>
</dbReference>
<evidence type="ECO:0000313" key="8">
    <source>
        <dbReference type="Proteomes" id="UP000076447"/>
    </source>
</evidence>
<reference evidence="7 9" key="2">
    <citation type="submission" date="2016-06" db="EMBL/GenBank/DDBJ databases">
        <title>Genome sequence of Oerskovia enterophila DSM 43852.</title>
        <authorList>
            <person name="Poehlein A."/>
            <person name="Jag V."/>
            <person name="Bengelsdorf F.R."/>
            <person name="Daniel R."/>
            <person name="Duerre P."/>
        </authorList>
    </citation>
    <scope>NUCLEOTIDE SEQUENCE [LARGE SCALE GENOMIC DNA]</scope>
    <source>
        <strain evidence="7 9">DSM 43852</strain>
    </source>
</reference>